<accession>A0ACB9I138</accession>
<protein>
    <submittedName>
        <fullName evidence="1">Uncharacterized protein</fullName>
    </submittedName>
</protein>
<evidence type="ECO:0000313" key="2">
    <source>
        <dbReference type="Proteomes" id="UP001056120"/>
    </source>
</evidence>
<reference evidence="2" key="1">
    <citation type="journal article" date="2022" name="Mol. Ecol. Resour.">
        <title>The genomes of chicory, endive, great burdock and yacon provide insights into Asteraceae palaeo-polyploidization history and plant inulin production.</title>
        <authorList>
            <person name="Fan W."/>
            <person name="Wang S."/>
            <person name="Wang H."/>
            <person name="Wang A."/>
            <person name="Jiang F."/>
            <person name="Liu H."/>
            <person name="Zhao H."/>
            <person name="Xu D."/>
            <person name="Zhang Y."/>
        </authorList>
    </citation>
    <scope>NUCLEOTIDE SEQUENCE [LARGE SCALE GENOMIC DNA]</scope>
    <source>
        <strain evidence="2">cv. Yunnan</strain>
    </source>
</reference>
<sequence length="157" mass="18603">MTLIRLQLPHNWYSDFSGFLLCADNYPDEPCIIVLKLEMSMDSQPSHCEEFDKNCESYDQYKRVGYVPFGSLRRTSWWNPTYTNISVEIHDVVNPKVVFVRRKDKIGDSRERAIDCSEFWDKEREDKKTFDIIDDPKSSKIKIVWCCDDYGFLLCAY</sequence>
<name>A0ACB9I138_9ASTR</name>
<dbReference type="Proteomes" id="UP001056120">
    <property type="component" value="Linkage Group LG10"/>
</dbReference>
<dbReference type="EMBL" id="CM042027">
    <property type="protein sequence ID" value="KAI3801512.1"/>
    <property type="molecule type" value="Genomic_DNA"/>
</dbReference>
<evidence type="ECO:0000313" key="1">
    <source>
        <dbReference type="EMBL" id="KAI3801512.1"/>
    </source>
</evidence>
<proteinExistence type="predicted"/>
<gene>
    <name evidence="1" type="ORF">L1987_29619</name>
</gene>
<comment type="caution">
    <text evidence="1">The sequence shown here is derived from an EMBL/GenBank/DDBJ whole genome shotgun (WGS) entry which is preliminary data.</text>
</comment>
<keyword evidence="2" id="KW-1185">Reference proteome</keyword>
<reference evidence="1 2" key="2">
    <citation type="journal article" date="2022" name="Mol. Ecol. Resour.">
        <title>The genomes of chicory, endive, great burdock and yacon provide insights into Asteraceae paleo-polyploidization history and plant inulin production.</title>
        <authorList>
            <person name="Fan W."/>
            <person name="Wang S."/>
            <person name="Wang H."/>
            <person name="Wang A."/>
            <person name="Jiang F."/>
            <person name="Liu H."/>
            <person name="Zhao H."/>
            <person name="Xu D."/>
            <person name="Zhang Y."/>
        </authorList>
    </citation>
    <scope>NUCLEOTIDE SEQUENCE [LARGE SCALE GENOMIC DNA]</scope>
    <source>
        <strain evidence="2">cv. Yunnan</strain>
        <tissue evidence="1">Leaves</tissue>
    </source>
</reference>
<organism evidence="1 2">
    <name type="scientific">Smallanthus sonchifolius</name>
    <dbReference type="NCBI Taxonomy" id="185202"/>
    <lineage>
        <taxon>Eukaryota</taxon>
        <taxon>Viridiplantae</taxon>
        <taxon>Streptophyta</taxon>
        <taxon>Embryophyta</taxon>
        <taxon>Tracheophyta</taxon>
        <taxon>Spermatophyta</taxon>
        <taxon>Magnoliopsida</taxon>
        <taxon>eudicotyledons</taxon>
        <taxon>Gunneridae</taxon>
        <taxon>Pentapetalae</taxon>
        <taxon>asterids</taxon>
        <taxon>campanulids</taxon>
        <taxon>Asterales</taxon>
        <taxon>Asteraceae</taxon>
        <taxon>Asteroideae</taxon>
        <taxon>Heliantheae alliance</taxon>
        <taxon>Millerieae</taxon>
        <taxon>Smallanthus</taxon>
    </lineage>
</organism>